<dbReference type="SUPFAM" id="SSF53448">
    <property type="entry name" value="Nucleotide-diphospho-sugar transferases"/>
    <property type="match status" value="1"/>
</dbReference>
<dbReference type="Pfam" id="PF04939">
    <property type="entry name" value="RRS1"/>
    <property type="match status" value="1"/>
</dbReference>
<keyword evidence="8" id="KW-1133">Transmembrane helix</keyword>
<keyword evidence="4" id="KW-0690">Ribosome biogenesis</keyword>
<evidence type="ECO:0000256" key="4">
    <source>
        <dbReference type="ARBA" id="ARBA00022517"/>
    </source>
</evidence>
<comment type="similarity">
    <text evidence="3">Belongs to the RRS1 family.</text>
</comment>
<comment type="similarity">
    <text evidence="2">Belongs to the glycosyltransferase 25 family.</text>
</comment>
<reference evidence="10" key="2">
    <citation type="journal article" date="2023" name="Infect Dis Poverty">
        <title>Chromosome-scale genome of the human blood fluke Schistosoma mekongi and its implications for public health.</title>
        <authorList>
            <person name="Zhou M."/>
            <person name="Xu L."/>
            <person name="Xu D."/>
            <person name="Chen W."/>
            <person name="Khan J."/>
            <person name="Hu Y."/>
            <person name="Huang H."/>
            <person name="Wei H."/>
            <person name="Zhang Y."/>
            <person name="Chusongsang P."/>
            <person name="Tanasarnprasert K."/>
            <person name="Hu X."/>
            <person name="Limpanont Y."/>
            <person name="Lv Z."/>
        </authorList>
    </citation>
    <scope>NUCLEOTIDE SEQUENCE</scope>
    <source>
        <strain evidence="10">LV_2022a</strain>
    </source>
</reference>
<keyword evidence="11" id="KW-1185">Reference proteome</keyword>
<evidence type="ECO:0000256" key="8">
    <source>
        <dbReference type="SAM" id="Phobius"/>
    </source>
</evidence>
<proteinExistence type="inferred from homology"/>
<dbReference type="Proteomes" id="UP001292079">
    <property type="component" value="Unassembled WGS sequence"/>
</dbReference>
<dbReference type="PANTHER" id="PTHR10730:SF53">
    <property type="entry name" value="GLYCOSYLTRANSFERASE 25 FAMILY MEMBER"/>
    <property type="match status" value="1"/>
</dbReference>
<evidence type="ECO:0000259" key="9">
    <source>
        <dbReference type="Pfam" id="PF01755"/>
    </source>
</evidence>
<keyword evidence="5" id="KW-0328">Glycosyltransferase</keyword>
<dbReference type="GO" id="GO:0042254">
    <property type="term" value="P:ribosome biogenesis"/>
    <property type="evidence" value="ECO:0007669"/>
    <property type="project" value="UniProtKB-KW"/>
</dbReference>
<evidence type="ECO:0000256" key="5">
    <source>
        <dbReference type="ARBA" id="ARBA00022676"/>
    </source>
</evidence>
<evidence type="ECO:0000313" key="11">
    <source>
        <dbReference type="Proteomes" id="UP001292079"/>
    </source>
</evidence>
<keyword evidence="8" id="KW-0472">Membrane</keyword>
<organism evidence="10 11">
    <name type="scientific">Schistosoma mekongi</name>
    <name type="common">Parasitic worm</name>
    <dbReference type="NCBI Taxonomy" id="38744"/>
    <lineage>
        <taxon>Eukaryota</taxon>
        <taxon>Metazoa</taxon>
        <taxon>Spiralia</taxon>
        <taxon>Lophotrochozoa</taxon>
        <taxon>Platyhelminthes</taxon>
        <taxon>Trematoda</taxon>
        <taxon>Digenea</taxon>
        <taxon>Strigeidida</taxon>
        <taxon>Schistosomatoidea</taxon>
        <taxon>Schistosomatidae</taxon>
        <taxon>Schistosoma</taxon>
    </lineage>
</organism>
<gene>
    <name evidence="10" type="ORF">MN116_001742</name>
</gene>
<dbReference type="Pfam" id="PF01755">
    <property type="entry name" value="Glyco_transf_25"/>
    <property type="match status" value="1"/>
</dbReference>
<dbReference type="Gene3D" id="3.90.550.10">
    <property type="entry name" value="Spore Coat Polysaccharide Biosynthesis Protein SpsA, Chain A"/>
    <property type="match status" value="1"/>
</dbReference>
<evidence type="ECO:0000256" key="7">
    <source>
        <dbReference type="ARBA" id="ARBA00023242"/>
    </source>
</evidence>
<feature type="domain" description="Glycosyl transferase family 25" evidence="9">
    <location>
        <begin position="635"/>
        <end position="816"/>
    </location>
</feature>
<evidence type="ECO:0000256" key="1">
    <source>
        <dbReference type="ARBA" id="ARBA00004123"/>
    </source>
</evidence>
<feature type="non-terminal residue" evidence="10">
    <location>
        <position position="1"/>
    </location>
</feature>
<dbReference type="InterPro" id="IPR007023">
    <property type="entry name" value="Ribosom_reg"/>
</dbReference>
<dbReference type="GO" id="GO:0005634">
    <property type="term" value="C:nucleus"/>
    <property type="evidence" value="ECO:0007669"/>
    <property type="project" value="UniProtKB-SubCell"/>
</dbReference>
<protein>
    <recommendedName>
        <fullName evidence="9">Glycosyl transferase family 25 domain-containing protein</fullName>
    </recommendedName>
</protein>
<accession>A0AAE1ZJE2</accession>
<evidence type="ECO:0000256" key="3">
    <source>
        <dbReference type="ARBA" id="ARBA00010077"/>
    </source>
</evidence>
<keyword evidence="7" id="KW-0539">Nucleus</keyword>
<dbReference type="InterPro" id="IPR050757">
    <property type="entry name" value="Collagen_mod_GT25"/>
</dbReference>
<dbReference type="EMBL" id="JALJAT010000001">
    <property type="protein sequence ID" value="KAK4474604.1"/>
    <property type="molecule type" value="Genomic_DNA"/>
</dbReference>
<dbReference type="AlphaFoldDB" id="A0AAE1ZJE2"/>
<evidence type="ECO:0000256" key="2">
    <source>
        <dbReference type="ARBA" id="ARBA00006721"/>
    </source>
</evidence>
<comment type="caution">
    <text evidence="10">The sequence shown here is derived from an EMBL/GenBank/DDBJ whole genome shotgun (WGS) entry which is preliminary data.</text>
</comment>
<dbReference type="InterPro" id="IPR002654">
    <property type="entry name" value="Glyco_trans_25"/>
</dbReference>
<dbReference type="CDD" id="cd06532">
    <property type="entry name" value="Glyco_transf_25"/>
    <property type="match status" value="1"/>
</dbReference>
<reference evidence="10" key="1">
    <citation type="submission" date="2022-04" db="EMBL/GenBank/DDBJ databases">
        <authorList>
            <person name="Xu L."/>
            <person name="Lv Z."/>
        </authorList>
    </citation>
    <scope>NUCLEOTIDE SEQUENCE</scope>
    <source>
        <strain evidence="10">LV_2022a</strain>
    </source>
</reference>
<evidence type="ECO:0000313" key="10">
    <source>
        <dbReference type="EMBL" id="KAK4474604.1"/>
    </source>
</evidence>
<dbReference type="PANTHER" id="PTHR10730">
    <property type="entry name" value="PROCOLLAGEN-LYSINE,2-OXOGLUTARATE 5-DIOXYGENASE/GLYCOSYLTRANSFERASE 25 FAMILY MEMBER"/>
    <property type="match status" value="1"/>
</dbReference>
<comment type="subcellular location">
    <subcellularLocation>
        <location evidence="1">Nucleus</location>
    </subcellularLocation>
</comment>
<keyword evidence="6" id="KW-0808">Transferase</keyword>
<evidence type="ECO:0000256" key="6">
    <source>
        <dbReference type="ARBA" id="ARBA00022679"/>
    </source>
</evidence>
<dbReference type="GO" id="GO:0050211">
    <property type="term" value="F:procollagen galactosyltransferase activity"/>
    <property type="evidence" value="ECO:0007669"/>
    <property type="project" value="TreeGrafter"/>
</dbReference>
<keyword evidence="8" id="KW-0812">Transmembrane</keyword>
<name>A0AAE1ZJE2_SCHME</name>
<sequence length="872" mass="102933">YRVFQLPTEMNDNVTVSVIPSSKELTKWDRFARLKGIQNRKKSRKVWDPVSESWKPRWGKDRIDDVKDKWVLEVPDNADPYEDQFAKLSQAKKERRAKNELQRLRNIARTVKAGQAPPIGVLTESQSSKAELSRALSIAQNSDASMGRFSASLDSRKLSKNVEKYSQHHKVDKFNKRNNQLQKLNSYQISLKQTNNIETCSKLKLLKFYASKLIMHKKMHLSICLLVIIYFYVCFILINCKMYTNEMNYTDNVFNESLTNSLHITLNNDDNNNNNNNNEMNNNRQLKNEYNIQFKQNLINNSNYLMSTLCIGVLIRNKAHTLPYFLNSLEQQQYPTKRIILIFYIDNTIDSSELILNQWIQCNQKKYHKIILEVEKLNRSQLDYENINKMWTINHYQHIIKLRQKLLDKARDLWANYYLSIDADVILMNALTIQHLINVMHQSIINTLQTNNNVHNKNIIILSPLINCTTSEYYSNFWGAMSQDGYYVRSEHYFDLQKRHIQGVYPVAMVHSIFLINLQYYQSELISYNPVVINYNGPIDDIIIFSRSVQRAEIDFYLDNTQFYGYFPLPVDEQDLGLYSDDLNNAWLLREQDLFVHLRLQAIIDQEDKQRVLPSKCLVDIVESQLPKLDKINFNEIYCINLLRRPDRRQKMEYMFQQLGINVKYYDAIDGKDLTVKQLNELEIQQLPGYADPYHNRSLKLGEIGCFLSHYNIWNEMITNGYNRIMILEDDLRFAPAFIRNLNKIIKEADENVLNWDLLYIGRKRMSKTEKRVPNTTSLTYPDYTYWTLGYILNRNGAIKLINQKPLQKLIAVDEYLPIMFNKHPRKDWLIKYEPRNLIALSAEPLLVEPQRYTGEELYISDTEDSEIFHIT</sequence>
<feature type="transmembrane region" description="Helical" evidence="8">
    <location>
        <begin position="219"/>
        <end position="238"/>
    </location>
</feature>
<dbReference type="InterPro" id="IPR029044">
    <property type="entry name" value="Nucleotide-diphossugar_trans"/>
</dbReference>